<feature type="compositionally biased region" description="Low complexity" evidence="1">
    <location>
        <begin position="134"/>
        <end position="173"/>
    </location>
</feature>
<dbReference type="EMBL" id="BAAAHE010000008">
    <property type="protein sequence ID" value="GAA0611622.1"/>
    <property type="molecule type" value="Genomic_DNA"/>
</dbReference>
<comment type="caution">
    <text evidence="2">The sequence shown here is derived from an EMBL/GenBank/DDBJ whole genome shotgun (WGS) entry which is preliminary data.</text>
</comment>
<proteinExistence type="predicted"/>
<feature type="region of interest" description="Disordered" evidence="1">
    <location>
        <begin position="129"/>
        <end position="173"/>
    </location>
</feature>
<dbReference type="Proteomes" id="UP001500957">
    <property type="component" value="Unassembled WGS sequence"/>
</dbReference>
<organism evidence="2 3">
    <name type="scientific">Sporichthya brevicatena</name>
    <dbReference type="NCBI Taxonomy" id="171442"/>
    <lineage>
        <taxon>Bacteria</taxon>
        <taxon>Bacillati</taxon>
        <taxon>Actinomycetota</taxon>
        <taxon>Actinomycetes</taxon>
        <taxon>Sporichthyales</taxon>
        <taxon>Sporichthyaceae</taxon>
        <taxon>Sporichthya</taxon>
    </lineage>
</organism>
<evidence type="ECO:0000256" key="1">
    <source>
        <dbReference type="SAM" id="MobiDB-lite"/>
    </source>
</evidence>
<protein>
    <submittedName>
        <fullName evidence="2">Uncharacterized protein</fullName>
    </submittedName>
</protein>
<evidence type="ECO:0000313" key="3">
    <source>
        <dbReference type="Proteomes" id="UP001500957"/>
    </source>
</evidence>
<sequence length="173" mass="18646">MASTAEIRKTYTDLAKTLTGPKPLYAFAGVGDLAVEKVKSLRPTAEDAGLRERATKLPKQFAEKLVDLPKEARKIGDKLTDRVDTQVKAADERYEELAKRGEDILKRVRTQKSTKDLVEQAKTTISKARNVRGTATEGAKKTATAAKTTATSARKTATKARSAANAAADKAGE</sequence>
<gene>
    <name evidence="2" type="ORF">GCM10009547_12080</name>
</gene>
<keyword evidence="3" id="KW-1185">Reference proteome</keyword>
<reference evidence="2 3" key="1">
    <citation type="journal article" date="2019" name="Int. J. Syst. Evol. Microbiol.">
        <title>The Global Catalogue of Microorganisms (GCM) 10K type strain sequencing project: providing services to taxonomists for standard genome sequencing and annotation.</title>
        <authorList>
            <consortium name="The Broad Institute Genomics Platform"/>
            <consortium name="The Broad Institute Genome Sequencing Center for Infectious Disease"/>
            <person name="Wu L."/>
            <person name="Ma J."/>
        </authorList>
    </citation>
    <scope>NUCLEOTIDE SEQUENCE [LARGE SCALE GENOMIC DNA]</scope>
    <source>
        <strain evidence="2 3">JCM 10671</strain>
    </source>
</reference>
<accession>A0ABN1GHK7</accession>
<evidence type="ECO:0000313" key="2">
    <source>
        <dbReference type="EMBL" id="GAA0611622.1"/>
    </source>
</evidence>
<name>A0ABN1GHK7_9ACTN</name>
<dbReference type="RefSeq" id="WP_344602663.1">
    <property type="nucleotide sequence ID" value="NZ_BAAAHE010000008.1"/>
</dbReference>